<name>A0A9Q0I0F3_9POAL</name>
<feature type="region of interest" description="Disordered" evidence="2">
    <location>
        <begin position="587"/>
        <end position="701"/>
    </location>
</feature>
<feature type="region of interest" description="Disordered" evidence="2">
    <location>
        <begin position="1"/>
        <end position="24"/>
    </location>
</feature>
<protein>
    <recommendedName>
        <fullName evidence="3">CCHC-type domain-containing protein</fullName>
    </recommendedName>
</protein>
<dbReference type="SUPFAM" id="SSF50630">
    <property type="entry name" value="Acid proteases"/>
    <property type="match status" value="1"/>
</dbReference>
<organism evidence="4 5">
    <name type="scientific">Rhynchospora breviuscula</name>
    <dbReference type="NCBI Taxonomy" id="2022672"/>
    <lineage>
        <taxon>Eukaryota</taxon>
        <taxon>Viridiplantae</taxon>
        <taxon>Streptophyta</taxon>
        <taxon>Embryophyta</taxon>
        <taxon>Tracheophyta</taxon>
        <taxon>Spermatophyta</taxon>
        <taxon>Magnoliopsida</taxon>
        <taxon>Liliopsida</taxon>
        <taxon>Poales</taxon>
        <taxon>Cyperaceae</taxon>
        <taxon>Cyperoideae</taxon>
        <taxon>Rhynchosporeae</taxon>
        <taxon>Rhynchospora</taxon>
    </lineage>
</organism>
<feature type="compositionally biased region" description="Basic and acidic residues" evidence="2">
    <location>
        <begin position="600"/>
        <end position="617"/>
    </location>
</feature>
<comment type="caution">
    <text evidence="4">The sequence shown here is derived from an EMBL/GenBank/DDBJ whole genome shotgun (WGS) entry which is preliminary data.</text>
</comment>
<feature type="compositionally biased region" description="Basic and acidic residues" evidence="2">
    <location>
        <begin position="1"/>
        <end position="10"/>
    </location>
</feature>
<evidence type="ECO:0000259" key="3">
    <source>
        <dbReference type="PROSITE" id="PS50158"/>
    </source>
</evidence>
<dbReference type="Pfam" id="PF03732">
    <property type="entry name" value="Retrotrans_gag"/>
    <property type="match status" value="1"/>
</dbReference>
<accession>A0A9Q0I0F3</accession>
<dbReference type="InterPro" id="IPR021109">
    <property type="entry name" value="Peptidase_aspartic_dom_sf"/>
</dbReference>
<gene>
    <name evidence="4" type="ORF">LUZ63_003817</name>
</gene>
<dbReference type="PROSITE" id="PS50158">
    <property type="entry name" value="ZF_CCHC"/>
    <property type="match status" value="1"/>
</dbReference>
<keyword evidence="5" id="KW-1185">Reference proteome</keyword>
<feature type="compositionally biased region" description="Basic and acidic residues" evidence="2">
    <location>
        <begin position="119"/>
        <end position="133"/>
    </location>
</feature>
<dbReference type="PANTHER" id="PTHR33067:SF31">
    <property type="entry name" value="RNA-DIRECTED DNA POLYMERASE"/>
    <property type="match status" value="1"/>
</dbReference>
<feature type="domain" description="CCHC-type" evidence="3">
    <location>
        <begin position="398"/>
        <end position="412"/>
    </location>
</feature>
<dbReference type="InterPro" id="IPR043502">
    <property type="entry name" value="DNA/RNA_pol_sf"/>
</dbReference>
<dbReference type="AlphaFoldDB" id="A0A9Q0I0F3"/>
<reference evidence="4" key="1">
    <citation type="journal article" date="2022" name="Cell">
        <title>Repeat-based holocentromeres influence genome architecture and karyotype evolution.</title>
        <authorList>
            <person name="Hofstatter P.G."/>
            <person name="Thangavel G."/>
            <person name="Lux T."/>
            <person name="Neumann P."/>
            <person name="Vondrak T."/>
            <person name="Novak P."/>
            <person name="Zhang M."/>
            <person name="Costa L."/>
            <person name="Castellani M."/>
            <person name="Scott A."/>
            <person name="Toegelov H."/>
            <person name="Fuchs J."/>
            <person name="Mata-Sucre Y."/>
            <person name="Dias Y."/>
            <person name="Vanzela A.L.L."/>
            <person name="Huettel B."/>
            <person name="Almeida C.C.S."/>
            <person name="Simkova H."/>
            <person name="Souza G."/>
            <person name="Pedrosa-Harand A."/>
            <person name="Macas J."/>
            <person name="Mayer K.F.X."/>
            <person name="Houben A."/>
            <person name="Marques A."/>
        </authorList>
    </citation>
    <scope>NUCLEOTIDE SEQUENCE</scope>
    <source>
        <strain evidence="4">RhyBre1mFocal</strain>
    </source>
</reference>
<dbReference type="CDD" id="cd00303">
    <property type="entry name" value="retropepsin_like"/>
    <property type="match status" value="1"/>
</dbReference>
<evidence type="ECO:0000313" key="5">
    <source>
        <dbReference type="Proteomes" id="UP001151287"/>
    </source>
</evidence>
<dbReference type="Gene3D" id="3.10.10.10">
    <property type="entry name" value="HIV Type 1 Reverse Transcriptase, subunit A, domain 1"/>
    <property type="match status" value="1"/>
</dbReference>
<dbReference type="InterPro" id="IPR001878">
    <property type="entry name" value="Znf_CCHC"/>
</dbReference>
<keyword evidence="1" id="KW-0862">Zinc</keyword>
<keyword evidence="1" id="KW-0479">Metal-binding</keyword>
<dbReference type="PANTHER" id="PTHR33067">
    <property type="entry name" value="RNA-DIRECTED DNA POLYMERASE-RELATED"/>
    <property type="match status" value="1"/>
</dbReference>
<evidence type="ECO:0000256" key="1">
    <source>
        <dbReference type="PROSITE-ProRule" id="PRU00047"/>
    </source>
</evidence>
<dbReference type="EMBL" id="JAMQYH010000001">
    <property type="protein sequence ID" value="KAJ1704038.1"/>
    <property type="molecule type" value="Genomic_DNA"/>
</dbReference>
<dbReference type="GO" id="GO:0008270">
    <property type="term" value="F:zinc ion binding"/>
    <property type="evidence" value="ECO:0007669"/>
    <property type="project" value="UniProtKB-KW"/>
</dbReference>
<proteinExistence type="predicted"/>
<evidence type="ECO:0000256" key="2">
    <source>
        <dbReference type="SAM" id="MobiDB-lite"/>
    </source>
</evidence>
<evidence type="ECO:0000313" key="4">
    <source>
        <dbReference type="EMBL" id="KAJ1704038.1"/>
    </source>
</evidence>
<dbReference type="SUPFAM" id="SSF56672">
    <property type="entry name" value="DNA/RNA polymerases"/>
    <property type="match status" value="1"/>
</dbReference>
<dbReference type="Gene3D" id="2.40.70.10">
    <property type="entry name" value="Acid Proteases"/>
    <property type="match status" value="1"/>
</dbReference>
<dbReference type="GO" id="GO:0003676">
    <property type="term" value="F:nucleic acid binding"/>
    <property type="evidence" value="ECO:0007669"/>
    <property type="project" value="InterPro"/>
</dbReference>
<dbReference type="Proteomes" id="UP001151287">
    <property type="component" value="Unassembled WGS sequence"/>
</dbReference>
<keyword evidence="1" id="KW-0863">Zinc-finger</keyword>
<dbReference type="InterPro" id="IPR005162">
    <property type="entry name" value="Retrotrans_gag_dom"/>
</dbReference>
<dbReference type="OrthoDB" id="691543at2759"/>
<feature type="region of interest" description="Disordered" evidence="2">
    <location>
        <begin position="119"/>
        <end position="154"/>
    </location>
</feature>
<sequence length="1145" mass="130198">MDTTRTEMRHCLAGRTRKKKSPPPKVRYYFFRRLPEDPELAQPTISAPTRTEFTPTRTEFIPEQEREGVAMADPLTPEAVAQQTRDLEALRLQLEQREARLNADRTLLAGQRRDFDNERRRWGNEDEASVHNSDDEEEPGHERTLGEFGAPSARDVGGPVVIPGIEANNMQIAPNHVALVQQNPFYGDDKEDPHAHLQTFIDCTKLIKFNGVPQQAIRLLLFHFTLKDRAQKWYKTLKKGSIRSWDQMAQTFLDRYFPADRSDAIRRELNNFAQKEEESMRDAWERFRDLENSCPHHGIQEWMLIKSFYGGLYDNIKINIDSLSGGAFKRLDATQGRDLLDYCARNYTWYPIPTHRRSSNSKHQVHEITTRDERIAELEAELAAYHSAQGTHLYSTLCGACGEEGHKSQDCPLAKNEGGVAQVNSLNNEPSYFPRHVFRRSYSLSEGEQKDWEHMNDPILKNTMQKATLDRPYLPIFDRQGQNSKFVRRDHQSNNYGPHPRKSIYNKEGVPVVVQEFMHEQGKFNMILAEGLDDLKATTNELKGTASSLQRLERMMETHFSRPPGKLPGQPQVNPNAEMKALHVLRSGRQYEDPPMPLEEPTRPSTRSEMDPTRSEMEVPVAEEPIMEQLRPFPPLSKDLETEGPVIESLEDEQEPRPIPTRSEITSTRSEMGGKNGKNNASAEERGKGSQPKATYQPPVPFPQRLLKKREDSQFRAFWEILKQMRITIPFTDAIAQVPIYAKFLKELCTGKRSLEELKTVALTNQSSEALKSKMPPKLEDPGRFALPCVIGKAIIKQALCDMGASVSLMPKTVYEKIGFGELRPTRMTLQLADSSIRLPLGILEDIPVQVGKFLVPGDFVVMDMEEDKEVPIILGRPFLRTAGVMMDARDGTILVRVGEETLRFSIDKAMKCPSSSNTCCMIQELPELEETLEEQYQTALEAYQNFLCDVQESIGVEETLEEVDEGQTEFWESISTLNSDRVGPRVEELKATDSHIGPSYSNSVRPETPKIEMKPLPASLRYEFLDPDQNSPVIVNSDLDAGQTEKLLEVLRAHKGAIGYSIEDLKGIDPSICTHRILLEEDHKPTREAQRRLNPNLKEVVKKEILKLLDAGIIYAISDSKWVSPVHVVPKKGARRWSGTRKTS</sequence>